<organism evidence="1">
    <name type="scientific">Lepeophtheirus salmonis</name>
    <name type="common">Salmon louse</name>
    <name type="synonym">Caligus salmonis</name>
    <dbReference type="NCBI Taxonomy" id="72036"/>
    <lineage>
        <taxon>Eukaryota</taxon>
        <taxon>Metazoa</taxon>
        <taxon>Ecdysozoa</taxon>
        <taxon>Arthropoda</taxon>
        <taxon>Crustacea</taxon>
        <taxon>Multicrustacea</taxon>
        <taxon>Hexanauplia</taxon>
        <taxon>Copepoda</taxon>
        <taxon>Siphonostomatoida</taxon>
        <taxon>Caligidae</taxon>
        <taxon>Lepeophtheirus</taxon>
    </lineage>
</organism>
<protein>
    <submittedName>
        <fullName evidence="1">Uncharacterized protein</fullName>
    </submittedName>
</protein>
<proteinExistence type="predicted"/>
<evidence type="ECO:0000313" key="1">
    <source>
        <dbReference type="EMBL" id="CDW35700.1"/>
    </source>
</evidence>
<dbReference type="EMBL" id="HACA01018339">
    <property type="protein sequence ID" value="CDW35700.1"/>
    <property type="molecule type" value="Transcribed_RNA"/>
</dbReference>
<dbReference type="AlphaFoldDB" id="A0A0K2UCB2"/>
<sequence length="82" mass="9926">MQLLHSMDNLLEIYLELNMRRFVPWLFLKKEIYILQLNFKGNALVSWCKVYGNTKIRPSCNRACYNFQFDVPYRLLGNTDRF</sequence>
<accession>A0A0K2UCB2</accession>
<reference evidence="1" key="1">
    <citation type="submission" date="2014-05" db="EMBL/GenBank/DDBJ databases">
        <authorList>
            <person name="Chronopoulou M."/>
        </authorList>
    </citation>
    <scope>NUCLEOTIDE SEQUENCE</scope>
    <source>
        <tissue evidence="1">Whole organism</tissue>
    </source>
</reference>
<name>A0A0K2UCB2_LEPSM</name>